<dbReference type="GO" id="GO:0002181">
    <property type="term" value="P:cytoplasmic translation"/>
    <property type="evidence" value="ECO:0007669"/>
    <property type="project" value="TreeGrafter"/>
</dbReference>
<keyword evidence="4" id="KW-0689">Ribosomal protein</keyword>
<organism evidence="9 10">
    <name type="scientific">Gnomoniopsis smithogilvyi</name>
    <dbReference type="NCBI Taxonomy" id="1191159"/>
    <lineage>
        <taxon>Eukaryota</taxon>
        <taxon>Fungi</taxon>
        <taxon>Dikarya</taxon>
        <taxon>Ascomycota</taxon>
        <taxon>Pezizomycotina</taxon>
        <taxon>Sordariomycetes</taxon>
        <taxon>Sordariomycetidae</taxon>
        <taxon>Diaporthales</taxon>
        <taxon>Gnomoniaceae</taxon>
        <taxon>Gnomoniopsis</taxon>
    </lineage>
</organism>
<evidence type="ECO:0000256" key="7">
    <source>
        <dbReference type="ARBA" id="ARBA00042918"/>
    </source>
</evidence>
<accession>A0A9W8YI81</accession>
<evidence type="ECO:0000313" key="10">
    <source>
        <dbReference type="Proteomes" id="UP001140453"/>
    </source>
</evidence>
<proteinExistence type="inferred from homology"/>
<dbReference type="GO" id="GO:0022625">
    <property type="term" value="C:cytosolic large ribosomal subunit"/>
    <property type="evidence" value="ECO:0007669"/>
    <property type="project" value="TreeGrafter"/>
</dbReference>
<evidence type="ECO:0000256" key="5">
    <source>
        <dbReference type="ARBA" id="ARBA00023274"/>
    </source>
</evidence>
<dbReference type="GO" id="GO:0043021">
    <property type="term" value="F:ribonucleoprotein complex binding"/>
    <property type="evidence" value="ECO:0007669"/>
    <property type="project" value="TreeGrafter"/>
</dbReference>
<reference evidence="9" key="1">
    <citation type="submission" date="2022-10" db="EMBL/GenBank/DDBJ databases">
        <title>Tapping the CABI collections for fungal endophytes: first genome assemblies for Collariella, Neodidymelliopsis, Ascochyta clinopodiicola, Didymella pomorum, Didymosphaeria variabile, Neocosmospora piperis and Neocucurbitaria cava.</title>
        <authorList>
            <person name="Hill R."/>
        </authorList>
    </citation>
    <scope>NUCLEOTIDE SEQUENCE</scope>
    <source>
        <strain evidence="9">IMI 355082</strain>
    </source>
</reference>
<keyword evidence="5" id="KW-0687">Ribonucleoprotein</keyword>
<protein>
    <recommendedName>
        <fullName evidence="6">Large ribosomal subunit protein P1</fullName>
    </recommendedName>
    <alternativeName>
        <fullName evidence="7">60S acidic ribosomal protein P1</fullName>
    </alternativeName>
</protein>
<evidence type="ECO:0000313" key="9">
    <source>
        <dbReference type="EMBL" id="KAJ4385648.1"/>
    </source>
</evidence>
<comment type="function">
    <text evidence="1">Plays an important role in the elongation step of protein synthesis.</text>
</comment>
<dbReference type="PANTHER" id="PTHR45696">
    <property type="entry name" value="60S ACIDIC RIBOSOMAL PROTEIN P1"/>
    <property type="match status" value="1"/>
</dbReference>
<dbReference type="CDD" id="cd05831">
    <property type="entry name" value="Ribosomal_P1"/>
    <property type="match status" value="1"/>
</dbReference>
<dbReference type="GO" id="GO:0003735">
    <property type="term" value="F:structural constituent of ribosome"/>
    <property type="evidence" value="ECO:0007669"/>
    <property type="project" value="TreeGrafter"/>
</dbReference>
<evidence type="ECO:0000256" key="3">
    <source>
        <dbReference type="ARBA" id="ARBA00011266"/>
    </source>
</evidence>
<comment type="caution">
    <text evidence="9">The sequence shown here is derived from an EMBL/GenBank/DDBJ whole genome shotgun (WGS) entry which is preliminary data.</text>
</comment>
<keyword evidence="10" id="KW-1185">Reference proteome</keyword>
<dbReference type="PANTHER" id="PTHR45696:SF10">
    <property type="entry name" value="LARGE RIBOSOMAL SUBUNIT PROTEIN P1"/>
    <property type="match status" value="1"/>
</dbReference>
<evidence type="ECO:0000256" key="8">
    <source>
        <dbReference type="SAM" id="MobiDB-lite"/>
    </source>
</evidence>
<dbReference type="Pfam" id="PF00428">
    <property type="entry name" value="Ribosomal_60s"/>
    <property type="match status" value="1"/>
</dbReference>
<dbReference type="InterPro" id="IPR038716">
    <property type="entry name" value="P1/P2_N_sf"/>
</dbReference>
<name>A0A9W8YI81_9PEZI</name>
<evidence type="ECO:0000256" key="1">
    <source>
        <dbReference type="ARBA" id="ARBA00003362"/>
    </source>
</evidence>
<gene>
    <name evidence="9" type="ORF">N0V93_010077</name>
</gene>
<dbReference type="EMBL" id="JAPEVB010000007">
    <property type="protein sequence ID" value="KAJ4385648.1"/>
    <property type="molecule type" value="Genomic_DNA"/>
</dbReference>
<dbReference type="Proteomes" id="UP001140453">
    <property type="component" value="Unassembled WGS sequence"/>
</dbReference>
<evidence type="ECO:0000256" key="6">
    <source>
        <dbReference type="ARBA" id="ARBA00041116"/>
    </source>
</evidence>
<dbReference type="GO" id="GO:0030295">
    <property type="term" value="F:protein kinase activator activity"/>
    <property type="evidence" value="ECO:0007669"/>
    <property type="project" value="TreeGrafter"/>
</dbReference>
<feature type="region of interest" description="Disordered" evidence="8">
    <location>
        <begin position="91"/>
        <end position="111"/>
    </location>
</feature>
<sequence length="111" mass="11748">MSIDPEKAVSYAALILADEAVAVTSDRLQTLLKAASVEIDPIWSTIFSKALKDKDLKQILTSIQTTKPTGISPHHGEEKAPELGSQVNRAIVDDGDGSESGSDIGLGLFDV</sequence>
<dbReference type="OrthoDB" id="2194681at2759"/>
<evidence type="ECO:0000256" key="2">
    <source>
        <dbReference type="ARBA" id="ARBA00005436"/>
    </source>
</evidence>
<dbReference type="Gene3D" id="1.10.10.1410">
    <property type="match status" value="1"/>
</dbReference>
<comment type="subunit">
    <text evidence="3">P1 and P2 exist as dimers at the large ribosomal subunit.</text>
</comment>
<evidence type="ECO:0000256" key="4">
    <source>
        <dbReference type="ARBA" id="ARBA00022980"/>
    </source>
</evidence>
<dbReference type="AlphaFoldDB" id="A0A9W8YI81"/>
<comment type="similarity">
    <text evidence="2">Belongs to the eukaryotic ribosomal protein P1/P2 family.</text>
</comment>
<dbReference type="FunFam" id="1.10.10.1410:FF:000001">
    <property type="entry name" value="60S acidic ribosomal protein P1"/>
    <property type="match status" value="1"/>
</dbReference>